<dbReference type="Proteomes" id="UP000825002">
    <property type="component" value="Unassembled WGS sequence"/>
</dbReference>
<dbReference type="InterPro" id="IPR000742">
    <property type="entry name" value="EGF"/>
</dbReference>
<keyword evidence="3 14" id="KW-0812">Transmembrane</keyword>
<evidence type="ECO:0000313" key="19">
    <source>
        <dbReference type="Proteomes" id="UP000825002"/>
    </source>
</evidence>
<dbReference type="Gene3D" id="4.10.70.10">
    <property type="entry name" value="Disintegrin domain"/>
    <property type="match status" value="1"/>
</dbReference>
<evidence type="ECO:0000256" key="11">
    <source>
        <dbReference type="PROSITE-ProRule" id="PRU00076"/>
    </source>
</evidence>
<keyword evidence="5 12" id="KW-0862">Zinc</keyword>
<feature type="disulfide bond" evidence="12">
    <location>
        <begin position="255"/>
        <end position="335"/>
    </location>
</feature>
<reference evidence="18 19" key="1">
    <citation type="submission" date="2020-10" db="EMBL/GenBank/DDBJ databases">
        <authorList>
            <person name="Klimov P.B."/>
            <person name="Dyachkov S.M."/>
            <person name="Chetverikov P.E."/>
        </authorList>
    </citation>
    <scope>NUCLEOTIDE SEQUENCE [LARGE SCALE GENOMIC DNA]</scope>
    <source>
        <strain evidence="18">BMOC 18-1129-001#AD2665</strain>
        <tissue evidence="18">Entire mites</tissue>
    </source>
</reference>
<evidence type="ECO:0000256" key="7">
    <source>
        <dbReference type="ARBA" id="ARBA00023049"/>
    </source>
</evidence>
<feature type="disulfide bond" evidence="11">
    <location>
        <begin position="659"/>
        <end position="668"/>
    </location>
</feature>
<evidence type="ECO:0000256" key="3">
    <source>
        <dbReference type="ARBA" id="ARBA00022692"/>
    </source>
</evidence>
<evidence type="ECO:0000256" key="14">
    <source>
        <dbReference type="SAM" id="Phobius"/>
    </source>
</evidence>
<dbReference type="Pfam" id="PF08516">
    <property type="entry name" value="ADAM_CR"/>
    <property type="match status" value="1"/>
</dbReference>
<feature type="compositionally biased region" description="Polar residues" evidence="13">
    <location>
        <begin position="797"/>
        <end position="810"/>
    </location>
</feature>
<keyword evidence="8 14" id="KW-0472">Membrane</keyword>
<dbReference type="InterPro" id="IPR001762">
    <property type="entry name" value="Disintegrin_dom"/>
</dbReference>
<keyword evidence="4" id="KW-0378">Hydrolase</keyword>
<dbReference type="Pfam" id="PF00200">
    <property type="entry name" value="Disintegrin"/>
    <property type="match status" value="1"/>
</dbReference>
<dbReference type="InterPro" id="IPR034027">
    <property type="entry name" value="Reprolysin_adamalysin"/>
</dbReference>
<feature type="binding site" evidence="12">
    <location>
        <position position="290"/>
    </location>
    <ligand>
        <name>Zn(2+)</name>
        <dbReference type="ChEBI" id="CHEBI:29105"/>
        <note>catalytic</note>
    </ligand>
</feature>
<dbReference type="Gene3D" id="3.40.390.10">
    <property type="entry name" value="Collagenase (Catalytic Domain)"/>
    <property type="match status" value="1"/>
</dbReference>
<evidence type="ECO:0000256" key="9">
    <source>
        <dbReference type="ARBA" id="ARBA00023157"/>
    </source>
</evidence>
<name>A0ABQ7S7V5_9ACAR</name>
<keyword evidence="19" id="KW-1185">Reference proteome</keyword>
<dbReference type="PROSITE" id="PS50214">
    <property type="entry name" value="DISINTEGRIN_2"/>
    <property type="match status" value="1"/>
</dbReference>
<evidence type="ECO:0000259" key="15">
    <source>
        <dbReference type="PROSITE" id="PS50026"/>
    </source>
</evidence>
<evidence type="ECO:0000256" key="13">
    <source>
        <dbReference type="SAM" id="MobiDB-lite"/>
    </source>
</evidence>
<dbReference type="InterPro" id="IPR006586">
    <property type="entry name" value="ADAM_Cys-rich"/>
</dbReference>
<dbReference type="SMART" id="SM00050">
    <property type="entry name" value="DISIN"/>
    <property type="match status" value="1"/>
</dbReference>
<evidence type="ECO:0000259" key="16">
    <source>
        <dbReference type="PROSITE" id="PS50214"/>
    </source>
</evidence>
<evidence type="ECO:0000256" key="4">
    <source>
        <dbReference type="ARBA" id="ARBA00022801"/>
    </source>
</evidence>
<organism evidence="18 19">
    <name type="scientific">Fragariocoptes setiger</name>
    <dbReference type="NCBI Taxonomy" id="1670756"/>
    <lineage>
        <taxon>Eukaryota</taxon>
        <taxon>Metazoa</taxon>
        <taxon>Ecdysozoa</taxon>
        <taxon>Arthropoda</taxon>
        <taxon>Chelicerata</taxon>
        <taxon>Arachnida</taxon>
        <taxon>Acari</taxon>
        <taxon>Acariformes</taxon>
        <taxon>Trombidiformes</taxon>
        <taxon>Prostigmata</taxon>
        <taxon>Eupodina</taxon>
        <taxon>Eriophyoidea</taxon>
        <taxon>Phytoptidae</taxon>
        <taxon>Fragariocoptes</taxon>
    </lineage>
</organism>
<evidence type="ECO:0000256" key="6">
    <source>
        <dbReference type="ARBA" id="ARBA00022989"/>
    </source>
</evidence>
<accession>A0ABQ7S7V5</accession>
<feature type="disulfide bond" evidence="12">
    <location>
        <begin position="297"/>
        <end position="302"/>
    </location>
</feature>
<proteinExistence type="predicted"/>
<keyword evidence="7 18" id="KW-0482">Metalloprotease</keyword>
<dbReference type="PROSITE" id="PS00022">
    <property type="entry name" value="EGF_1"/>
    <property type="match status" value="1"/>
</dbReference>
<keyword evidence="2" id="KW-0645">Protease</keyword>
<dbReference type="Pfam" id="PF01421">
    <property type="entry name" value="Reprolysin"/>
    <property type="match status" value="1"/>
</dbReference>
<evidence type="ECO:0000256" key="5">
    <source>
        <dbReference type="ARBA" id="ARBA00022833"/>
    </source>
</evidence>
<dbReference type="PANTHER" id="PTHR11905">
    <property type="entry name" value="ADAM A DISINTEGRIN AND METALLOPROTEASE DOMAIN"/>
    <property type="match status" value="1"/>
</dbReference>
<evidence type="ECO:0000313" key="18">
    <source>
        <dbReference type="EMBL" id="KAG9509456.1"/>
    </source>
</evidence>
<feature type="binding site" evidence="12">
    <location>
        <position position="284"/>
    </location>
    <ligand>
        <name>Zn(2+)</name>
        <dbReference type="ChEBI" id="CHEBI:29105"/>
        <note>catalytic</note>
    </ligand>
</feature>
<comment type="subcellular location">
    <subcellularLocation>
        <location evidence="1">Membrane</location>
        <topology evidence="1">Single-pass membrane protein</topology>
    </subcellularLocation>
</comment>
<feature type="region of interest" description="Disordered" evidence="13">
    <location>
        <begin position="779"/>
        <end position="826"/>
    </location>
</feature>
<dbReference type="InterPro" id="IPR024079">
    <property type="entry name" value="MetalloPept_cat_dom_sf"/>
</dbReference>
<keyword evidence="12" id="KW-0479">Metal-binding</keyword>
<feature type="disulfide bond" evidence="10">
    <location>
        <begin position="427"/>
        <end position="447"/>
    </location>
</feature>
<dbReference type="InterPro" id="IPR036436">
    <property type="entry name" value="Disintegrin_dom_sf"/>
</dbReference>
<keyword evidence="6 14" id="KW-1133">Transmembrane helix</keyword>
<evidence type="ECO:0000256" key="8">
    <source>
        <dbReference type="ARBA" id="ARBA00023136"/>
    </source>
</evidence>
<dbReference type="PROSITE" id="PS50026">
    <property type="entry name" value="EGF_3"/>
    <property type="match status" value="1"/>
</dbReference>
<feature type="domain" description="Peptidase M12B" evidence="17">
    <location>
        <begin position="144"/>
        <end position="340"/>
    </location>
</feature>
<feature type="domain" description="EGF-like" evidence="15">
    <location>
        <begin position="637"/>
        <end position="669"/>
    </location>
</feature>
<evidence type="ECO:0000256" key="1">
    <source>
        <dbReference type="ARBA" id="ARBA00004167"/>
    </source>
</evidence>
<feature type="domain" description="Disintegrin" evidence="16">
    <location>
        <begin position="345"/>
        <end position="455"/>
    </location>
</feature>
<keyword evidence="11" id="KW-0245">EGF-like domain</keyword>
<feature type="disulfide bond" evidence="11">
    <location>
        <begin position="641"/>
        <end position="651"/>
    </location>
</feature>
<keyword evidence="9 11" id="KW-1015">Disulfide bond</keyword>
<evidence type="ECO:0000256" key="2">
    <source>
        <dbReference type="ARBA" id="ARBA00022670"/>
    </source>
</evidence>
<dbReference type="EMBL" id="JAIFTH010000466">
    <property type="protein sequence ID" value="KAG9509456.1"/>
    <property type="molecule type" value="Genomic_DNA"/>
</dbReference>
<dbReference type="SMART" id="SM00608">
    <property type="entry name" value="ACR"/>
    <property type="match status" value="1"/>
</dbReference>
<feature type="disulfide bond" evidence="12">
    <location>
        <begin position="295"/>
        <end position="319"/>
    </location>
</feature>
<comment type="caution">
    <text evidence="18">The sequence shown here is derived from an EMBL/GenBank/DDBJ whole genome shotgun (WGS) entry which is preliminary data.</text>
</comment>
<dbReference type="SUPFAM" id="SSF55486">
    <property type="entry name" value="Metalloproteases ('zincins'), catalytic domain"/>
    <property type="match status" value="1"/>
</dbReference>
<dbReference type="PROSITE" id="PS50215">
    <property type="entry name" value="ADAM_MEPRO"/>
    <property type="match status" value="1"/>
</dbReference>
<comment type="caution">
    <text evidence="11">Lacks conserved residue(s) required for the propagation of feature annotation.</text>
</comment>
<feature type="transmembrane region" description="Helical" evidence="14">
    <location>
        <begin position="676"/>
        <end position="699"/>
    </location>
</feature>
<gene>
    <name evidence="18" type="primary">ADAM15</name>
    <name evidence="18" type="ORF">GZH46_02024</name>
</gene>
<evidence type="ECO:0000256" key="10">
    <source>
        <dbReference type="PROSITE-ProRule" id="PRU00068"/>
    </source>
</evidence>
<sequence>MVVTSTGPLYDISTRSPFIQCAKGLTSFIYVTLNFMVLCGLCKTSDPVLDKHVRVPIALNTSDNVLTASQKYSIDPNDMRRGLGLNSGSKLAPQYESTLGTPNDQYFHTLIERPISARLAQSLHLSDQTSRVYHEPYLSNTSSLFVRLLLVNDHSQYIEHNKNASEIIEHNKQIVSYVNALFRPLNVYIALTGVIIWSDKNEIEISSNGDTTLTNFLKYRYEKLLPSTRHDNAQLITSTSFNDSVVGKALKGTICTHEFSGGIVSAHSDRVALVAATVAHEIGHNFNMEHDEPNCTCAAKNCIMLASSGSVAPGLWSSCSIDRLRDAVKLGLTQCLKQPPTDIVGPVCGNSFIEEGEQCDPGFIIPSLRSKKGSSNATDCISSGTCDINTCCDKKTCRFAPNSTCSDGPCCDRNTCTIVPAHKKVSCREKQSECDFEEYCDGTSEFCPPNVYHHDGIECGPTTNDKDIDLDSPQTKNYNRSLAFCYQGQCRSHESQCRLLWGDSGHVSEDLCFEQNLHGNASGNCGYDRLTKTFHSCEPSDTQCGMLHCNHFQNNPNDSGNSAGRLMYGLESSAILSRSFTVNPRVKNSKVDIRCRSAIIDAGQGIQDPGLTPDGAYCGFNHMCVRQKCVSVQAIRNKDWCESECNGNGICDNTGVCHCSDGSVGSSCHRFFGPGFNFTVALYFIFFFVPVLAIALVSFRHFKKQIEIWWYLRERKAALNQRAAKLSTAPRYPSQANGQISDLSISGPMPIQAKNAPCSYDPFDDPWADSEDNNRYRLEPLQSYVLPTPPPPPSERPNGSVSGDNSQRPATTGLPPLQSHINFSKK</sequence>
<feature type="active site" evidence="12">
    <location>
        <position position="281"/>
    </location>
</feature>
<dbReference type="SUPFAM" id="SSF57552">
    <property type="entry name" value="Blood coagulation inhibitor (disintegrin)"/>
    <property type="match status" value="1"/>
</dbReference>
<dbReference type="InterPro" id="IPR001590">
    <property type="entry name" value="Peptidase_M12B"/>
</dbReference>
<dbReference type="PANTHER" id="PTHR11905:SF159">
    <property type="entry name" value="ADAM METALLOPROTEASE"/>
    <property type="match status" value="1"/>
</dbReference>
<feature type="binding site" evidence="12">
    <location>
        <position position="280"/>
    </location>
    <ligand>
        <name>Zn(2+)</name>
        <dbReference type="ChEBI" id="CHEBI:29105"/>
        <note>catalytic</note>
    </ligand>
</feature>
<evidence type="ECO:0000256" key="12">
    <source>
        <dbReference type="PROSITE-ProRule" id="PRU00276"/>
    </source>
</evidence>
<dbReference type="CDD" id="cd04269">
    <property type="entry name" value="ZnMc_adamalysin_II_like"/>
    <property type="match status" value="1"/>
</dbReference>
<protein>
    <submittedName>
        <fullName evidence="18">Disintegrin and metalloproteinase domain-containing protein 15</fullName>
    </submittedName>
</protein>
<dbReference type="GO" id="GO:0008237">
    <property type="term" value="F:metallopeptidase activity"/>
    <property type="evidence" value="ECO:0007669"/>
    <property type="project" value="UniProtKB-KW"/>
</dbReference>
<evidence type="ECO:0000259" key="17">
    <source>
        <dbReference type="PROSITE" id="PS50215"/>
    </source>
</evidence>